<evidence type="ECO:0000313" key="3">
    <source>
        <dbReference type="EMBL" id="KUM84601.1"/>
    </source>
</evidence>
<feature type="region of interest" description="Disordered" evidence="1">
    <location>
        <begin position="29"/>
        <end position="95"/>
    </location>
</feature>
<comment type="caution">
    <text evidence="3">The sequence shown here is derived from an EMBL/GenBank/DDBJ whole genome shotgun (WGS) entry which is preliminary data.</text>
</comment>
<keyword evidence="2" id="KW-0472">Membrane</keyword>
<name>A0A101N135_9ACTN</name>
<keyword evidence="2" id="KW-0812">Transmembrane</keyword>
<sequence length="178" mass="19267">MPGCGANALFPARSVLVRGRTRLLERRVHAAARQRGHALNRTRRTRPRQGLTGPPRAANRSRAVLLTDESHHTSAVRPSSGSSDRSLGTVRTDRTLVDTGLKDGSRWQDGNGTLATAPPSTREAALEAGVLGALAGLVLVGTVHAAGALARWRLDRRRVEAWGREWDLVGPRWGHRTS</sequence>
<dbReference type="EMBL" id="LMWM01000030">
    <property type="protein sequence ID" value="KUM84601.1"/>
    <property type="molecule type" value="Genomic_DNA"/>
</dbReference>
<proteinExistence type="predicted"/>
<dbReference type="Proteomes" id="UP000053039">
    <property type="component" value="Unassembled WGS sequence"/>
</dbReference>
<feature type="compositionally biased region" description="Polar residues" evidence="1">
    <location>
        <begin position="76"/>
        <end position="86"/>
    </location>
</feature>
<dbReference type="AlphaFoldDB" id="A0A101N135"/>
<feature type="compositionally biased region" description="Basic residues" evidence="1">
    <location>
        <begin position="29"/>
        <end position="47"/>
    </location>
</feature>
<evidence type="ECO:0000313" key="4">
    <source>
        <dbReference type="Proteomes" id="UP000053039"/>
    </source>
</evidence>
<evidence type="ECO:0000256" key="2">
    <source>
        <dbReference type="SAM" id="Phobius"/>
    </source>
</evidence>
<keyword evidence="2" id="KW-1133">Transmembrane helix</keyword>
<gene>
    <name evidence="3" type="ORF">AQI94_28905</name>
</gene>
<protein>
    <submittedName>
        <fullName evidence="3">Uncharacterized protein</fullName>
    </submittedName>
</protein>
<accession>A0A101N135</accession>
<evidence type="ECO:0000256" key="1">
    <source>
        <dbReference type="SAM" id="MobiDB-lite"/>
    </source>
</evidence>
<reference evidence="3 4" key="1">
    <citation type="submission" date="2015-10" db="EMBL/GenBank/DDBJ databases">
        <title>Draft genome sequence of Streptomyces pseudovenezuelae DSM 40212, type strain for the species Streptomyces pseudovenezuelae.</title>
        <authorList>
            <person name="Ruckert C."/>
            <person name="Winkler A."/>
            <person name="Kalinowski J."/>
            <person name="Kampfer P."/>
            <person name="Glaeser S."/>
        </authorList>
    </citation>
    <scope>NUCLEOTIDE SEQUENCE [LARGE SCALE GENOMIC DNA]</scope>
    <source>
        <strain evidence="3 4">DSM 40212</strain>
    </source>
</reference>
<feature type="transmembrane region" description="Helical" evidence="2">
    <location>
        <begin position="128"/>
        <end position="150"/>
    </location>
</feature>
<organism evidence="3 4">
    <name type="scientific">Streptomyces pseudovenezuelae</name>
    <dbReference type="NCBI Taxonomy" id="67350"/>
    <lineage>
        <taxon>Bacteria</taxon>
        <taxon>Bacillati</taxon>
        <taxon>Actinomycetota</taxon>
        <taxon>Actinomycetes</taxon>
        <taxon>Kitasatosporales</taxon>
        <taxon>Streptomycetaceae</taxon>
        <taxon>Streptomyces</taxon>
        <taxon>Streptomyces aurantiacus group</taxon>
    </lineage>
</organism>